<dbReference type="InterPro" id="IPR050321">
    <property type="entry name" value="Glycosyltr_2/OpgH_subfam"/>
</dbReference>
<comment type="cofactor">
    <cofactor evidence="7">
        <name>Mg(2+)</name>
        <dbReference type="ChEBI" id="CHEBI:18420"/>
    </cofactor>
</comment>
<comment type="pathway">
    <text evidence="7">Glycan metabolism; bacterial cellulose biosynthesis.</text>
</comment>
<dbReference type="Gene3D" id="3.90.550.10">
    <property type="entry name" value="Spore Coat Polysaccharide Biosynthesis Protein SpsA, Chain A"/>
    <property type="match status" value="1"/>
</dbReference>
<dbReference type="InterPro" id="IPR029044">
    <property type="entry name" value="Nucleotide-diphossugar_trans"/>
</dbReference>
<dbReference type="CDD" id="cd06421">
    <property type="entry name" value="CESA_CelA_like"/>
    <property type="match status" value="1"/>
</dbReference>
<keyword evidence="7" id="KW-0135">Cellulose biosynthesis</keyword>
<name>A0A0J6S119_9HYPH</name>
<keyword evidence="7" id="KW-1003">Cell membrane</keyword>
<dbReference type="GO" id="GO:0030244">
    <property type="term" value="P:cellulose biosynthetic process"/>
    <property type="evidence" value="ECO:0007669"/>
    <property type="project" value="UniProtKB-KW"/>
</dbReference>
<evidence type="ECO:0000313" key="9">
    <source>
        <dbReference type="EMBL" id="KMO27329.1"/>
    </source>
</evidence>
<keyword evidence="7" id="KW-0997">Cell inner membrane</keyword>
<dbReference type="GO" id="GO:0016760">
    <property type="term" value="F:cellulose synthase (UDP-forming) activity"/>
    <property type="evidence" value="ECO:0007669"/>
    <property type="project" value="UniProtKB-EC"/>
</dbReference>
<feature type="transmembrane region" description="Helical" evidence="7">
    <location>
        <begin position="386"/>
        <end position="414"/>
    </location>
</feature>
<dbReference type="GO" id="GO:0006011">
    <property type="term" value="P:UDP-alpha-D-glucose metabolic process"/>
    <property type="evidence" value="ECO:0007669"/>
    <property type="project" value="InterPro"/>
</dbReference>
<proteinExistence type="predicted"/>
<gene>
    <name evidence="9" type="ORF">VQ02_33395</name>
</gene>
<dbReference type="PANTHER" id="PTHR43867:SF2">
    <property type="entry name" value="CELLULOSE SYNTHASE CATALYTIC SUBUNIT A [UDP-FORMING]"/>
    <property type="match status" value="1"/>
</dbReference>
<dbReference type="NCBIfam" id="TIGR03030">
    <property type="entry name" value="CelA"/>
    <property type="match status" value="1"/>
</dbReference>
<dbReference type="InterPro" id="IPR001173">
    <property type="entry name" value="Glyco_trans_2-like"/>
</dbReference>
<feature type="domain" description="Glycosyltransferase 2-like" evidence="8">
    <location>
        <begin position="122"/>
        <end position="309"/>
    </location>
</feature>
<feature type="transmembrane region" description="Helical" evidence="7">
    <location>
        <begin position="45"/>
        <end position="64"/>
    </location>
</feature>
<reference evidence="9 10" key="1">
    <citation type="submission" date="2015-03" db="EMBL/GenBank/DDBJ databases">
        <title>Genome sequencing of Methylobacterium variabile DSM 16961.</title>
        <authorList>
            <person name="Chaudhry V."/>
            <person name="Patil P.B."/>
        </authorList>
    </citation>
    <scope>NUCLEOTIDE SEQUENCE [LARGE SCALE GENOMIC DNA]</scope>
    <source>
        <strain evidence="9 10">DSM 16961</strain>
    </source>
</reference>
<keyword evidence="7" id="KW-0973">c-di-GMP</keyword>
<accession>A0A0J6S119</accession>
<keyword evidence="10" id="KW-1185">Reference proteome</keyword>
<dbReference type="InterPro" id="IPR005150">
    <property type="entry name" value="Cellulose_synth"/>
</dbReference>
<protein>
    <recommendedName>
        <fullName evidence="7">Cellulose synthase catalytic subunit [UDP-forming]</fullName>
        <ecNumber evidence="7">2.4.1.12</ecNumber>
    </recommendedName>
</protein>
<dbReference type="Pfam" id="PF03552">
    <property type="entry name" value="Cellulose_synt"/>
    <property type="match status" value="1"/>
</dbReference>
<organism evidence="9 10">
    <name type="scientific">Methylobacterium variabile</name>
    <dbReference type="NCBI Taxonomy" id="298794"/>
    <lineage>
        <taxon>Bacteria</taxon>
        <taxon>Pseudomonadati</taxon>
        <taxon>Pseudomonadota</taxon>
        <taxon>Alphaproteobacteria</taxon>
        <taxon>Hyphomicrobiales</taxon>
        <taxon>Methylobacteriaceae</taxon>
        <taxon>Methylobacterium</taxon>
    </lineage>
</organism>
<comment type="subcellular location">
    <subcellularLocation>
        <location evidence="7">Cell inner membrane</location>
    </subcellularLocation>
    <subcellularLocation>
        <location evidence="1">Endomembrane system</location>
        <topology evidence="1">Multi-pass membrane protein</topology>
    </subcellularLocation>
</comment>
<comment type="catalytic activity">
    <reaction evidence="7">
        <text>[(1-&gt;4)-beta-D-glucosyl](n) + UDP-alpha-D-glucose = [(1-&gt;4)-beta-D-glucosyl](n+1) + UDP + H(+)</text>
        <dbReference type="Rhea" id="RHEA:19929"/>
        <dbReference type="Rhea" id="RHEA-COMP:10033"/>
        <dbReference type="Rhea" id="RHEA-COMP:10034"/>
        <dbReference type="ChEBI" id="CHEBI:15378"/>
        <dbReference type="ChEBI" id="CHEBI:18246"/>
        <dbReference type="ChEBI" id="CHEBI:58223"/>
        <dbReference type="ChEBI" id="CHEBI:58885"/>
        <dbReference type="EC" id="2.4.1.12"/>
    </reaction>
</comment>
<dbReference type="Pfam" id="PF00535">
    <property type="entry name" value="Glycos_transf_2"/>
    <property type="match status" value="1"/>
</dbReference>
<dbReference type="AlphaFoldDB" id="A0A0J6S119"/>
<dbReference type="InterPro" id="IPR003919">
    <property type="entry name" value="Cell_synth_A"/>
</dbReference>
<evidence type="ECO:0000256" key="3">
    <source>
        <dbReference type="ARBA" id="ARBA00022679"/>
    </source>
</evidence>
<comment type="caution">
    <text evidence="9">The sequence shown here is derived from an EMBL/GenBank/DDBJ whole genome shotgun (WGS) entry which is preliminary data.</text>
</comment>
<feature type="transmembrane region" description="Helical" evidence="7">
    <location>
        <begin position="76"/>
        <end position="99"/>
    </location>
</feature>
<evidence type="ECO:0000256" key="1">
    <source>
        <dbReference type="ARBA" id="ARBA00004127"/>
    </source>
</evidence>
<evidence type="ECO:0000256" key="4">
    <source>
        <dbReference type="ARBA" id="ARBA00022692"/>
    </source>
</evidence>
<evidence type="ECO:0000313" key="10">
    <source>
        <dbReference type="Proteomes" id="UP000035955"/>
    </source>
</evidence>
<keyword evidence="4 7" id="KW-0812">Transmembrane</keyword>
<dbReference type="EC" id="2.4.1.12" evidence="7"/>
<dbReference type="PATRIC" id="fig|298794.3.peg.5458"/>
<dbReference type="PRINTS" id="PR01439">
    <property type="entry name" value="CELLSNTHASEA"/>
</dbReference>
<feature type="transmembrane region" description="Helical" evidence="7">
    <location>
        <begin position="495"/>
        <end position="517"/>
    </location>
</feature>
<comment type="function">
    <text evidence="7">Catalytic subunit of cellulose synthase. It polymerizes uridine 5'-diphosphate glucose to cellulose.</text>
</comment>
<dbReference type="SUPFAM" id="SSF53448">
    <property type="entry name" value="Nucleotide-diphospho-sugar transferases"/>
    <property type="match status" value="1"/>
</dbReference>
<evidence type="ECO:0000259" key="8">
    <source>
        <dbReference type="Pfam" id="PF00535"/>
    </source>
</evidence>
<evidence type="ECO:0000256" key="2">
    <source>
        <dbReference type="ARBA" id="ARBA00022676"/>
    </source>
</evidence>
<dbReference type="UniPathway" id="UPA00694"/>
<dbReference type="PANTHER" id="PTHR43867">
    <property type="entry name" value="CELLULOSE SYNTHASE CATALYTIC SUBUNIT A [UDP-FORMING]"/>
    <property type="match status" value="1"/>
</dbReference>
<feature type="transmembrane region" description="Helical" evidence="7">
    <location>
        <begin position="20"/>
        <end position="38"/>
    </location>
</feature>
<evidence type="ECO:0000256" key="7">
    <source>
        <dbReference type="RuleBase" id="RU365020"/>
    </source>
</evidence>
<dbReference type="GO" id="GO:0035438">
    <property type="term" value="F:cyclic-di-GMP binding"/>
    <property type="evidence" value="ECO:0007669"/>
    <property type="project" value="InterPro"/>
</dbReference>
<dbReference type="EMBL" id="LABY01000390">
    <property type="protein sequence ID" value="KMO27329.1"/>
    <property type="molecule type" value="Genomic_DNA"/>
</dbReference>
<evidence type="ECO:0000256" key="6">
    <source>
        <dbReference type="ARBA" id="ARBA00023136"/>
    </source>
</evidence>
<keyword evidence="3 7" id="KW-0808">Transferase</keyword>
<dbReference type="GO" id="GO:0005886">
    <property type="term" value="C:plasma membrane"/>
    <property type="evidence" value="ECO:0007669"/>
    <property type="project" value="UniProtKB-SubCell"/>
</dbReference>
<keyword evidence="5 7" id="KW-1133">Transmembrane helix</keyword>
<evidence type="ECO:0000256" key="5">
    <source>
        <dbReference type="ARBA" id="ARBA00022989"/>
    </source>
</evidence>
<keyword evidence="2 7" id="KW-0328">Glycosyltransferase</keyword>
<feature type="transmembrane region" description="Helical" evidence="7">
    <location>
        <begin position="426"/>
        <end position="444"/>
    </location>
</feature>
<sequence>MATTAAGLVLLSQPVGTQNQLAMSLAAMAAMAGLWLLFDGPRARFVFLAMGSLVVLRYILWRVTDTLPSPGDPVSFGFGLLLLLCELYCVFILFVSLIINAEPLRRRPPAATPAADLPSVDVFVPSYNEDAEILAMTLAAARQMNYPPEKLTVWLLDDGGTDQKCADPNPEKAAAAVARRAELRALCDELGARYLTRARNEHAKAGNLNNGLAFATGDIVLVLDADHVPFRSLLSETVGYFAEDPKLFLVQTPHAFLNPDPIERNLRTFERMPSENEMFYAVTQAGLDKWNGSFFCGSAALLRRAALDEAGGFAGITITEDCETAFELHSRGWTSAYVDKPLIAGLQPDTLADFIGQRSRWCQGMFQILLLKNPALQKGLKPIQKLAYLSSMTFWFFPIPRLAFMFAPLLHIFFDLKIFVASVDESIAYTATYIVINLMMQNYVYGKFRWPFVSELYEYVQGLYLSKAIVSVIWSPRKPTFNVTNKGATLEHDHLSSLALPFFAVYGLLATGCVVAAWRYLFEPGVTNLMLVVGLWNLFNLLTAGAALGVCAERRQLERTPSLAVNRRGQLTLGGRAVDVAIERVSAEACTVRMPAALLAAGAGHRPVAGTLTVVPVAGARPAGALPVILGPVTRTGADAVCRLAFGSLRTQDYVALAGLMYGDAEAMRRFQLRRRRHKDLLTGTLQFVWWGLVEPVRALRYALAGEVRQPAPAAAATPATPVYDAAPPAPAELPLEPRVRPTIPIRAKADAKAKAEAKSEAEAEAEGDWVRLMLDFENDRALAGRPRRTDAA</sequence>
<keyword evidence="6 7" id="KW-0472">Membrane</keyword>
<feature type="transmembrane region" description="Helical" evidence="7">
    <location>
        <begin position="529"/>
        <end position="550"/>
    </location>
</feature>
<dbReference type="Proteomes" id="UP000035955">
    <property type="component" value="Unassembled WGS sequence"/>
</dbReference>